<keyword evidence="2" id="KW-1185">Reference proteome</keyword>
<dbReference type="SUPFAM" id="SSF54001">
    <property type="entry name" value="Cysteine proteinases"/>
    <property type="match status" value="1"/>
</dbReference>
<dbReference type="AlphaFoldDB" id="A0A4Y2W0T5"/>
<evidence type="ECO:0008006" key="3">
    <source>
        <dbReference type="Google" id="ProtNLM"/>
    </source>
</evidence>
<dbReference type="OrthoDB" id="6095088at2759"/>
<sequence>MVCQKYCKLPIVGDGNCLFRAISFCIYGPEDFHVEIGEKVIQHITTRWGLLKDFTNLKESVVYKEYKSTMVLWSVPLIFMQYLKLKNTVAESLEEARWQGQC</sequence>
<dbReference type="Gene3D" id="3.90.70.80">
    <property type="match status" value="1"/>
</dbReference>
<evidence type="ECO:0000313" key="2">
    <source>
        <dbReference type="Proteomes" id="UP000499080"/>
    </source>
</evidence>
<comment type="caution">
    <text evidence="1">The sequence shown here is derived from an EMBL/GenBank/DDBJ whole genome shotgun (WGS) entry which is preliminary data.</text>
</comment>
<dbReference type="EMBL" id="BGPR01054030">
    <property type="protein sequence ID" value="GBO30815.1"/>
    <property type="molecule type" value="Genomic_DNA"/>
</dbReference>
<accession>A0A4Y2W0T5</accession>
<organism evidence="1 2">
    <name type="scientific">Araneus ventricosus</name>
    <name type="common">Orbweaver spider</name>
    <name type="synonym">Epeira ventricosa</name>
    <dbReference type="NCBI Taxonomy" id="182803"/>
    <lineage>
        <taxon>Eukaryota</taxon>
        <taxon>Metazoa</taxon>
        <taxon>Ecdysozoa</taxon>
        <taxon>Arthropoda</taxon>
        <taxon>Chelicerata</taxon>
        <taxon>Arachnida</taxon>
        <taxon>Araneae</taxon>
        <taxon>Araneomorphae</taxon>
        <taxon>Entelegynae</taxon>
        <taxon>Araneoidea</taxon>
        <taxon>Araneidae</taxon>
        <taxon>Araneus</taxon>
    </lineage>
</organism>
<name>A0A4Y2W0T5_ARAVE</name>
<dbReference type="InterPro" id="IPR038765">
    <property type="entry name" value="Papain-like_cys_pep_sf"/>
</dbReference>
<gene>
    <name evidence="1" type="ORF">AVEN_90816_1</name>
</gene>
<dbReference type="Proteomes" id="UP000499080">
    <property type="component" value="Unassembled WGS sequence"/>
</dbReference>
<reference evidence="1 2" key="1">
    <citation type="journal article" date="2019" name="Sci. Rep.">
        <title>Orb-weaving spider Araneus ventricosus genome elucidates the spidroin gene catalogue.</title>
        <authorList>
            <person name="Kono N."/>
            <person name="Nakamura H."/>
            <person name="Ohtoshi R."/>
            <person name="Moran D.A.P."/>
            <person name="Shinohara A."/>
            <person name="Yoshida Y."/>
            <person name="Fujiwara M."/>
            <person name="Mori M."/>
            <person name="Tomita M."/>
            <person name="Arakawa K."/>
        </authorList>
    </citation>
    <scope>NUCLEOTIDE SEQUENCE [LARGE SCALE GENOMIC DNA]</scope>
</reference>
<proteinExistence type="predicted"/>
<protein>
    <recommendedName>
        <fullName evidence="3">OTU domain-containing protein</fullName>
    </recommendedName>
</protein>
<evidence type="ECO:0000313" key="1">
    <source>
        <dbReference type="EMBL" id="GBO30815.1"/>
    </source>
</evidence>